<accession>A0A0M4R4E6</accession>
<name>A0A0M4R4E6_9CAUD</name>
<keyword evidence="2" id="KW-1185">Reference proteome</keyword>
<dbReference type="EMBL" id="KT381880">
    <property type="protein sequence ID" value="ALF01840.1"/>
    <property type="molecule type" value="Genomic_DNA"/>
</dbReference>
<evidence type="ECO:0000313" key="1">
    <source>
        <dbReference type="EMBL" id="ALF01840.1"/>
    </source>
</evidence>
<organism evidence="1 2">
    <name type="scientific">Citrobacter phage Margaery</name>
    <dbReference type="NCBI Taxonomy" id="1701810"/>
    <lineage>
        <taxon>Viruses</taxon>
        <taxon>Duplodnaviria</taxon>
        <taxon>Heunggongvirae</taxon>
        <taxon>Uroviricota</taxon>
        <taxon>Caudoviricetes</taxon>
        <taxon>Pantevenvirales</taxon>
        <taxon>Straboviridae</taxon>
        <taxon>Pseudotevenvirus</taxon>
        <taxon>Pseudotevenvirus margaery</taxon>
    </lineage>
</organism>
<sequence length="189" mass="22501">MKREERYVVMKNFDIEFALGDSDKLLLSAIMSKVERYRTEHGKEPMKAVVVEHDWPEYEQVWKMIETRVDREENNRKFETMLDNKDRLGYFFVVETHQGKFLITSDAHSTKRLKEYTGYKYRAMFSPDCGFDNREIFTTGWSVHFKHVVQVSFDEIVALYDPIMSISNYNIAEFIENKLTEAKQRKIVA</sequence>
<dbReference type="RefSeq" id="YP_009194966.1">
    <property type="nucleotide sequence ID" value="NC_028755.1"/>
</dbReference>
<reference evidence="1 2" key="1">
    <citation type="submission" date="2015-08" db="EMBL/GenBank/DDBJ databases">
        <title>The Complete Genome of Citrobacter freundii Myophage Margaery.</title>
        <authorList>
            <person name="Yi D."/>
            <person name="Cadungog J.N."/>
            <person name="Cahill J.L."/>
            <person name="Rasche E.S."/>
            <person name="Everett G.F.K."/>
        </authorList>
    </citation>
    <scope>NUCLEOTIDE SEQUENCE [LARGE SCALE GENOMIC DNA]</scope>
</reference>
<dbReference type="GeneID" id="26647336"/>
<dbReference type="Proteomes" id="UP000201970">
    <property type="component" value="Segment"/>
</dbReference>
<gene>
    <name evidence="1" type="ORF">CPT_Margaery151</name>
</gene>
<proteinExistence type="predicted"/>
<protein>
    <submittedName>
        <fullName evidence="1">Uncharacterized protein</fullName>
    </submittedName>
</protein>
<evidence type="ECO:0000313" key="2">
    <source>
        <dbReference type="Proteomes" id="UP000201970"/>
    </source>
</evidence>
<dbReference type="KEGG" id="vg:26647336"/>